<name>V9E964_PHYNI</name>
<dbReference type="HOGENOM" id="CLU_3091495_0_0_1"/>
<keyword evidence="2" id="KW-1185">Reference proteome</keyword>
<dbReference type="EMBL" id="ANIZ01003124">
    <property type="protein sequence ID" value="ETI35516.1"/>
    <property type="molecule type" value="Genomic_DNA"/>
</dbReference>
<protein>
    <submittedName>
        <fullName evidence="1">Uncharacterized protein</fullName>
    </submittedName>
</protein>
<accession>V9E964</accession>
<dbReference type="Proteomes" id="UP000018721">
    <property type="component" value="Unassembled WGS sequence"/>
</dbReference>
<proteinExistence type="predicted"/>
<dbReference type="AlphaFoldDB" id="V9E964"/>
<gene>
    <name evidence="1" type="ORF">F443_18150</name>
</gene>
<comment type="caution">
    <text evidence="1">The sequence shown here is derived from an EMBL/GenBank/DDBJ whole genome shotgun (WGS) entry which is preliminary data.</text>
</comment>
<sequence length="52" mass="6132">MADTQIRKGAKVSSGIAWYQWCPFAWKWGFSSWLSPFPRVSFCTVFHCRLEM</sequence>
<organism evidence="1 2">
    <name type="scientific">Phytophthora nicotianae P1569</name>
    <dbReference type="NCBI Taxonomy" id="1317065"/>
    <lineage>
        <taxon>Eukaryota</taxon>
        <taxon>Sar</taxon>
        <taxon>Stramenopiles</taxon>
        <taxon>Oomycota</taxon>
        <taxon>Peronosporomycetes</taxon>
        <taxon>Peronosporales</taxon>
        <taxon>Peronosporaceae</taxon>
        <taxon>Phytophthora</taxon>
    </lineage>
</organism>
<evidence type="ECO:0000313" key="1">
    <source>
        <dbReference type="EMBL" id="ETI35516.1"/>
    </source>
</evidence>
<reference evidence="1 2" key="1">
    <citation type="submission" date="2013-11" db="EMBL/GenBank/DDBJ databases">
        <title>The Genome Sequence of Phytophthora parasitica P1569.</title>
        <authorList>
            <consortium name="The Broad Institute Genomics Platform"/>
            <person name="Russ C."/>
            <person name="Tyler B."/>
            <person name="Panabieres F."/>
            <person name="Shan W."/>
            <person name="Tripathy S."/>
            <person name="Grunwald N."/>
            <person name="Machado M."/>
            <person name="Johnson C.S."/>
            <person name="Arredondo F."/>
            <person name="Hong C."/>
            <person name="Coffey M."/>
            <person name="Young S.K."/>
            <person name="Zeng Q."/>
            <person name="Gargeya S."/>
            <person name="Fitzgerald M."/>
            <person name="Abouelleil A."/>
            <person name="Alvarado L."/>
            <person name="Chapman S.B."/>
            <person name="Gainer-Dewar J."/>
            <person name="Goldberg J."/>
            <person name="Griggs A."/>
            <person name="Gujja S."/>
            <person name="Hansen M."/>
            <person name="Howarth C."/>
            <person name="Imamovic A."/>
            <person name="Ireland A."/>
            <person name="Larimer J."/>
            <person name="McCowan C."/>
            <person name="Murphy C."/>
            <person name="Pearson M."/>
            <person name="Poon T.W."/>
            <person name="Priest M."/>
            <person name="Roberts A."/>
            <person name="Saif S."/>
            <person name="Shea T."/>
            <person name="Sykes S."/>
            <person name="Wortman J."/>
            <person name="Nusbaum C."/>
            <person name="Birren B."/>
        </authorList>
    </citation>
    <scope>NUCLEOTIDE SEQUENCE [LARGE SCALE GENOMIC DNA]</scope>
    <source>
        <strain evidence="1 2">P1569</strain>
    </source>
</reference>
<evidence type="ECO:0000313" key="2">
    <source>
        <dbReference type="Proteomes" id="UP000018721"/>
    </source>
</evidence>